<dbReference type="Proteomes" id="UP001187192">
    <property type="component" value="Unassembled WGS sequence"/>
</dbReference>
<keyword evidence="2" id="KW-1185">Reference proteome</keyword>
<accession>A0AA88IZQ3</accession>
<dbReference type="Gramene" id="FCD_00024139-RA">
    <property type="protein sequence ID" value="FCD_00024139-RA:cds"/>
    <property type="gene ID" value="FCD_00024139"/>
</dbReference>
<organism evidence="1 2">
    <name type="scientific">Ficus carica</name>
    <name type="common">Common fig</name>
    <dbReference type="NCBI Taxonomy" id="3494"/>
    <lineage>
        <taxon>Eukaryota</taxon>
        <taxon>Viridiplantae</taxon>
        <taxon>Streptophyta</taxon>
        <taxon>Embryophyta</taxon>
        <taxon>Tracheophyta</taxon>
        <taxon>Spermatophyta</taxon>
        <taxon>Magnoliopsida</taxon>
        <taxon>eudicotyledons</taxon>
        <taxon>Gunneridae</taxon>
        <taxon>Pentapetalae</taxon>
        <taxon>rosids</taxon>
        <taxon>fabids</taxon>
        <taxon>Rosales</taxon>
        <taxon>Moraceae</taxon>
        <taxon>Ficeae</taxon>
        <taxon>Ficus</taxon>
    </lineage>
</organism>
<name>A0AA88IZQ3_FICCA</name>
<evidence type="ECO:0000313" key="1">
    <source>
        <dbReference type="EMBL" id="GMN59029.1"/>
    </source>
</evidence>
<reference evidence="1" key="1">
    <citation type="submission" date="2023-07" db="EMBL/GenBank/DDBJ databases">
        <title>draft genome sequence of fig (Ficus carica).</title>
        <authorList>
            <person name="Takahashi T."/>
            <person name="Nishimura K."/>
        </authorList>
    </citation>
    <scope>NUCLEOTIDE SEQUENCE</scope>
</reference>
<dbReference type="AlphaFoldDB" id="A0AA88IZQ3"/>
<comment type="caution">
    <text evidence="1">The sequence shown here is derived from an EMBL/GenBank/DDBJ whole genome shotgun (WGS) entry which is preliminary data.</text>
</comment>
<evidence type="ECO:0000313" key="2">
    <source>
        <dbReference type="Proteomes" id="UP001187192"/>
    </source>
</evidence>
<proteinExistence type="predicted"/>
<dbReference type="EMBL" id="BTGU01000083">
    <property type="protein sequence ID" value="GMN59029.1"/>
    <property type="molecule type" value="Genomic_DNA"/>
</dbReference>
<protein>
    <submittedName>
        <fullName evidence="1">Uncharacterized protein</fullName>
    </submittedName>
</protein>
<sequence length="117" mass="12974">MSRVPSWGTWGCAWKKEWLRFEGGGVVEHAGGARIKKELSEGKWRNLVGGTELTQLMKRLLGSSCADRLKASKCVKTCVVRHCGFSLAHCSSRLMWLGSRRQPPLICFHGPFAASTI</sequence>
<gene>
    <name evidence="1" type="ORF">TIFTF001_028129</name>
</gene>